<name>S8BVY2_DACHA</name>
<keyword evidence="3" id="KW-1185">Reference proteome</keyword>
<accession>S8BVY2</accession>
<keyword evidence="1" id="KW-0472">Membrane</keyword>
<proteinExistence type="predicted"/>
<dbReference type="OMA" id="KHILWLM"/>
<sequence length="453" mass="52014">MNCSQSASNLINIDGNSTAINETSFSNNTKLHWVSQCNQRGTFDILWSCILTITLCTWTVLHLNLPAPSEGFWIIARRKAKWTTLTLLGPEFVLGIAVGQKGNAKRCLRCFQRLKVSAESWSLRHSFFANMGGFHIKFRDWDSFPITGRQICYLIENGHINLPQITEQDIKDKSKADGLAKLIVLIQVAWFVIQVVARAIQHLPITTIELTTIGLVIYTAATYMQWLKKPLDIDRPIILHAECTIEEIWEKWEKAPPGRNAVENWKYTPLDFIEKHSPSFINDVLPVLNQQRNPKDRPWQRIPNDRFPHMVGDFEIWCHFAVTLLYSAIHAIGWHFSFPTMVEMILWRVSSLLIVILNLAFVICESITTGRLAKVFNRAQREQRVLALATTLPPPQVDIPFSIPLWKILILALIGFIYTGARIYILVEMFVGLRLLPVKAYLNVEWTDFIPHF</sequence>
<evidence type="ECO:0000256" key="1">
    <source>
        <dbReference type="SAM" id="Phobius"/>
    </source>
</evidence>
<feature type="transmembrane region" description="Helical" evidence="1">
    <location>
        <begin position="45"/>
        <end position="65"/>
    </location>
</feature>
<protein>
    <submittedName>
        <fullName evidence="2">Uncharacterized protein</fullName>
    </submittedName>
</protein>
<dbReference type="HOGENOM" id="CLU_022883_1_0_1"/>
<evidence type="ECO:0000313" key="2">
    <source>
        <dbReference type="EMBL" id="EPS39462.1"/>
    </source>
</evidence>
<comment type="caution">
    <text evidence="2">The sequence shown here is derived from an EMBL/GenBank/DDBJ whole genome shotgun (WGS) entry which is preliminary data.</text>
</comment>
<dbReference type="PANTHER" id="PTHR35043">
    <property type="entry name" value="TRANSCRIPTION FACTOR DOMAIN-CONTAINING PROTEIN"/>
    <property type="match status" value="1"/>
</dbReference>
<evidence type="ECO:0000313" key="3">
    <source>
        <dbReference type="Proteomes" id="UP000015100"/>
    </source>
</evidence>
<dbReference type="eggNOG" id="ENOG502SI8N">
    <property type="taxonomic scope" value="Eukaryota"/>
</dbReference>
<dbReference type="OrthoDB" id="9451547at2759"/>
<gene>
    <name evidence="2" type="ORF">H072_6766</name>
</gene>
<feature type="transmembrane region" description="Helical" evidence="1">
    <location>
        <begin position="178"/>
        <end position="197"/>
    </location>
</feature>
<reference evidence="3" key="2">
    <citation type="submission" date="2013-04" db="EMBL/GenBank/DDBJ databases">
        <title>Genomic mechanisms accounting for the adaptation to parasitism in nematode-trapping fungi.</title>
        <authorList>
            <person name="Ahren D.G."/>
        </authorList>
    </citation>
    <scope>NUCLEOTIDE SEQUENCE [LARGE SCALE GENOMIC DNA]</scope>
    <source>
        <strain evidence="3">CBS 200.50</strain>
    </source>
</reference>
<dbReference type="AlphaFoldDB" id="S8BVY2"/>
<feature type="transmembrane region" description="Helical" evidence="1">
    <location>
        <begin position="316"/>
        <end position="338"/>
    </location>
</feature>
<keyword evidence="1" id="KW-1133">Transmembrane helix</keyword>
<organism evidence="2 3">
    <name type="scientific">Dactylellina haptotyla (strain CBS 200.50)</name>
    <name type="common">Nematode-trapping fungus</name>
    <name type="synonym">Monacrosporium haptotylum</name>
    <dbReference type="NCBI Taxonomy" id="1284197"/>
    <lineage>
        <taxon>Eukaryota</taxon>
        <taxon>Fungi</taxon>
        <taxon>Dikarya</taxon>
        <taxon>Ascomycota</taxon>
        <taxon>Pezizomycotina</taxon>
        <taxon>Orbiliomycetes</taxon>
        <taxon>Orbiliales</taxon>
        <taxon>Orbiliaceae</taxon>
        <taxon>Dactylellina</taxon>
    </lineage>
</organism>
<reference evidence="2 3" key="1">
    <citation type="journal article" date="2013" name="PLoS Genet.">
        <title>Genomic mechanisms accounting for the adaptation to parasitism in nematode-trapping fungi.</title>
        <authorList>
            <person name="Meerupati T."/>
            <person name="Andersson K.M."/>
            <person name="Friman E."/>
            <person name="Kumar D."/>
            <person name="Tunlid A."/>
            <person name="Ahren D."/>
        </authorList>
    </citation>
    <scope>NUCLEOTIDE SEQUENCE [LARGE SCALE GENOMIC DNA]</scope>
    <source>
        <strain evidence="2 3">CBS 200.50</strain>
    </source>
</reference>
<feature type="transmembrane region" description="Helical" evidence="1">
    <location>
        <begin position="203"/>
        <end position="221"/>
    </location>
</feature>
<feature type="transmembrane region" description="Helical" evidence="1">
    <location>
        <begin position="344"/>
        <end position="364"/>
    </location>
</feature>
<dbReference type="EMBL" id="AQGS01000471">
    <property type="protein sequence ID" value="EPS39462.1"/>
    <property type="molecule type" value="Genomic_DNA"/>
</dbReference>
<dbReference type="PANTHER" id="PTHR35043:SF8">
    <property type="entry name" value="DUF4220 DOMAIN-CONTAINING PROTEIN"/>
    <property type="match status" value="1"/>
</dbReference>
<feature type="transmembrane region" description="Helical" evidence="1">
    <location>
        <begin position="408"/>
        <end position="427"/>
    </location>
</feature>
<dbReference type="STRING" id="1284197.S8BVY2"/>
<dbReference type="Proteomes" id="UP000015100">
    <property type="component" value="Unassembled WGS sequence"/>
</dbReference>
<keyword evidence="1" id="KW-0812">Transmembrane</keyword>